<evidence type="ECO:0000256" key="2">
    <source>
        <dbReference type="ARBA" id="ARBA00013855"/>
    </source>
</evidence>
<keyword evidence="6" id="KW-0175">Coiled coil</keyword>
<dbReference type="GO" id="GO:0008360">
    <property type="term" value="P:regulation of cell shape"/>
    <property type="evidence" value="ECO:0007669"/>
    <property type="project" value="UniProtKB-KW"/>
</dbReference>
<dbReference type="InterPro" id="IPR007221">
    <property type="entry name" value="MreC"/>
</dbReference>
<dbReference type="Pfam" id="PF04085">
    <property type="entry name" value="MreC"/>
    <property type="match status" value="1"/>
</dbReference>
<dbReference type="STRING" id="301148.B4135_0219"/>
<dbReference type="NCBIfam" id="TIGR00219">
    <property type="entry name" value="mreC"/>
    <property type="match status" value="1"/>
</dbReference>
<evidence type="ECO:0000313" key="9">
    <source>
        <dbReference type="Proteomes" id="UP000075683"/>
    </source>
</evidence>
<proteinExistence type="inferred from homology"/>
<dbReference type="Proteomes" id="UP000075683">
    <property type="component" value="Unassembled WGS sequence"/>
</dbReference>
<evidence type="ECO:0000313" key="8">
    <source>
        <dbReference type="EMBL" id="KYD20972.1"/>
    </source>
</evidence>
<evidence type="ECO:0000256" key="6">
    <source>
        <dbReference type="SAM" id="Coils"/>
    </source>
</evidence>
<organism evidence="8 9">
    <name type="scientific">Caldibacillus debilis</name>
    <dbReference type="NCBI Taxonomy" id="301148"/>
    <lineage>
        <taxon>Bacteria</taxon>
        <taxon>Bacillati</taxon>
        <taxon>Bacillota</taxon>
        <taxon>Bacilli</taxon>
        <taxon>Bacillales</taxon>
        <taxon>Bacillaceae</taxon>
        <taxon>Caldibacillus</taxon>
    </lineage>
</organism>
<sequence>MPQFFTNKRLILLFVGIILLVALIGFSLRERDHLSWPEQFVKDTAGFVQYLVAKPAHSVAGFFENIRDIQNTYKENEVLKKHLEEYAQLKVENDRLKKENEELKAILETEKDLSSVKTIHASVIARNPERWDESLIINKGEVHGIKKDMAVVTAGGMIGKISSTGKTTSTVQLLTTLDRTNRIHVAIQGEKDVYGLVGGYDEETQMLLVKEIPKDKKVKKGQKVITSGFGGVFPKGLYIGVLEKVEPDQYGLTQTGYIKPAANFYNIENVLVVERLMEMPDNEEDRVDGS</sequence>
<evidence type="ECO:0000259" key="7">
    <source>
        <dbReference type="Pfam" id="PF04085"/>
    </source>
</evidence>
<evidence type="ECO:0000256" key="5">
    <source>
        <dbReference type="PIRNR" id="PIRNR038471"/>
    </source>
</evidence>
<dbReference type="InterPro" id="IPR042175">
    <property type="entry name" value="Cell/Rod_MreC_2"/>
</dbReference>
<dbReference type="PANTHER" id="PTHR34138:SF1">
    <property type="entry name" value="CELL SHAPE-DETERMINING PROTEIN MREC"/>
    <property type="match status" value="1"/>
</dbReference>
<accession>A0A150M9P4</accession>
<dbReference type="InterPro" id="IPR042177">
    <property type="entry name" value="Cell/Rod_1"/>
</dbReference>
<dbReference type="Gene3D" id="2.40.10.340">
    <property type="entry name" value="Rod shape-determining protein MreC, domain 1"/>
    <property type="match status" value="1"/>
</dbReference>
<gene>
    <name evidence="8" type="ORF">B4135_0219</name>
</gene>
<dbReference type="RefSeq" id="WP_061568412.1">
    <property type="nucleotide sequence ID" value="NZ_LQYT01000025.1"/>
</dbReference>
<feature type="coiled-coil region" evidence="6">
    <location>
        <begin position="79"/>
        <end position="113"/>
    </location>
</feature>
<dbReference type="PANTHER" id="PTHR34138">
    <property type="entry name" value="CELL SHAPE-DETERMINING PROTEIN MREC"/>
    <property type="match status" value="1"/>
</dbReference>
<dbReference type="InterPro" id="IPR055342">
    <property type="entry name" value="MreC_beta-barrel_core"/>
</dbReference>
<dbReference type="PIRSF" id="PIRSF038471">
    <property type="entry name" value="MreC"/>
    <property type="match status" value="1"/>
</dbReference>
<reference evidence="8 9" key="1">
    <citation type="submission" date="2016-01" db="EMBL/GenBank/DDBJ databases">
        <title>Draft Genome Sequences of Seven Thermophilic Sporeformers Isolated from Foods.</title>
        <authorList>
            <person name="Berendsen E.M."/>
            <person name="Wells-Bennik M.H."/>
            <person name="Krawcyk A.O."/>
            <person name="De Jong A."/>
            <person name="Holsappel S."/>
            <person name="Eijlander R.T."/>
            <person name="Kuipers O.P."/>
        </authorList>
    </citation>
    <scope>NUCLEOTIDE SEQUENCE [LARGE SCALE GENOMIC DNA]</scope>
    <source>
        <strain evidence="8 9">B4135</strain>
    </source>
</reference>
<feature type="domain" description="Rod shape-determining protein MreC beta-barrel core" evidence="7">
    <location>
        <begin position="123"/>
        <end position="274"/>
    </location>
</feature>
<comment type="caution">
    <text evidence="8">The sequence shown here is derived from an EMBL/GenBank/DDBJ whole genome shotgun (WGS) entry which is preliminary data.</text>
</comment>
<keyword evidence="3 5" id="KW-0133">Cell shape</keyword>
<evidence type="ECO:0000256" key="1">
    <source>
        <dbReference type="ARBA" id="ARBA00009369"/>
    </source>
</evidence>
<dbReference type="OrthoDB" id="9792313at2"/>
<dbReference type="PATRIC" id="fig|301148.3.peg.2502"/>
<dbReference type="AlphaFoldDB" id="A0A150M9P4"/>
<evidence type="ECO:0000256" key="3">
    <source>
        <dbReference type="ARBA" id="ARBA00022960"/>
    </source>
</evidence>
<dbReference type="GO" id="GO:0005886">
    <property type="term" value="C:plasma membrane"/>
    <property type="evidence" value="ECO:0007669"/>
    <property type="project" value="TreeGrafter"/>
</dbReference>
<name>A0A150M9P4_9BACI</name>
<evidence type="ECO:0000256" key="4">
    <source>
        <dbReference type="ARBA" id="ARBA00032089"/>
    </source>
</evidence>
<dbReference type="Gene3D" id="2.40.10.350">
    <property type="entry name" value="Rod shape-determining protein MreC, domain 2"/>
    <property type="match status" value="1"/>
</dbReference>
<dbReference type="EMBL" id="LQYT01000025">
    <property type="protein sequence ID" value="KYD20972.1"/>
    <property type="molecule type" value="Genomic_DNA"/>
</dbReference>
<comment type="similarity">
    <text evidence="1 5">Belongs to the MreC family.</text>
</comment>
<protein>
    <recommendedName>
        <fullName evidence="2 5">Cell shape-determining protein MreC</fullName>
    </recommendedName>
    <alternativeName>
        <fullName evidence="4 5">Cell shape protein MreC</fullName>
    </alternativeName>
</protein>
<dbReference type="Gene3D" id="1.20.5.490">
    <property type="entry name" value="Single helix bin"/>
    <property type="match status" value="1"/>
</dbReference>
<comment type="function">
    <text evidence="5">Involved in formation and maintenance of cell shape.</text>
</comment>